<comment type="catalytic activity">
    <reaction evidence="10">
        <text>8-oxo-dGTP + H2O = 8-oxo-dGMP + diphosphate + H(+)</text>
        <dbReference type="Rhea" id="RHEA:31575"/>
        <dbReference type="ChEBI" id="CHEBI:15377"/>
        <dbReference type="ChEBI" id="CHEBI:15378"/>
        <dbReference type="ChEBI" id="CHEBI:33019"/>
        <dbReference type="ChEBI" id="CHEBI:63224"/>
        <dbReference type="ChEBI" id="CHEBI:77896"/>
        <dbReference type="EC" id="3.6.1.55"/>
    </reaction>
</comment>
<dbReference type="PANTHER" id="PTHR47707">
    <property type="entry name" value="8-OXO-DGTP DIPHOSPHATASE"/>
    <property type="match status" value="1"/>
</dbReference>
<evidence type="ECO:0000259" key="13">
    <source>
        <dbReference type="PROSITE" id="PS51462"/>
    </source>
</evidence>
<keyword evidence="5" id="KW-0479">Metal-binding</keyword>
<evidence type="ECO:0000256" key="7">
    <source>
        <dbReference type="ARBA" id="ARBA00022801"/>
    </source>
</evidence>
<keyword evidence="9" id="KW-0234">DNA repair</keyword>
<dbReference type="EC" id="3.6.1.55" evidence="11"/>
<evidence type="ECO:0000313" key="14">
    <source>
        <dbReference type="EMBL" id="MEJ2864212.1"/>
    </source>
</evidence>
<dbReference type="RefSeq" id="WP_337705578.1">
    <property type="nucleotide sequence ID" value="NZ_JBBEGM010000011.1"/>
</dbReference>
<protein>
    <recommendedName>
        <fullName evidence="11">8-oxo-dGTP diphosphatase</fullName>
        <ecNumber evidence="11">3.6.1.55</ecNumber>
    </recommendedName>
</protein>
<evidence type="ECO:0000313" key="15">
    <source>
        <dbReference type="Proteomes" id="UP001369736"/>
    </source>
</evidence>
<organism evidence="14 15">
    <name type="scientific">Actinomycetospora flava</name>
    <dbReference type="NCBI Taxonomy" id="3129232"/>
    <lineage>
        <taxon>Bacteria</taxon>
        <taxon>Bacillati</taxon>
        <taxon>Actinomycetota</taxon>
        <taxon>Actinomycetes</taxon>
        <taxon>Pseudonocardiales</taxon>
        <taxon>Pseudonocardiaceae</taxon>
        <taxon>Actinomycetospora</taxon>
    </lineage>
</organism>
<evidence type="ECO:0000256" key="9">
    <source>
        <dbReference type="ARBA" id="ARBA00023204"/>
    </source>
</evidence>
<feature type="domain" description="Nudix hydrolase" evidence="13">
    <location>
        <begin position="168"/>
        <end position="294"/>
    </location>
</feature>
<comment type="caution">
    <text evidence="14">The sequence shown here is derived from an EMBL/GenBank/DDBJ whole genome shotgun (WGS) entry which is preliminary data.</text>
</comment>
<accession>A0ABU8MA49</accession>
<proteinExistence type="inferred from homology"/>
<keyword evidence="7 12" id="KW-0378">Hydrolase</keyword>
<dbReference type="PANTHER" id="PTHR47707:SF1">
    <property type="entry name" value="NUDIX HYDROLASE FAMILY PROTEIN"/>
    <property type="match status" value="1"/>
</dbReference>
<dbReference type="SUPFAM" id="SSF55811">
    <property type="entry name" value="Nudix"/>
    <property type="match status" value="1"/>
</dbReference>
<evidence type="ECO:0000256" key="8">
    <source>
        <dbReference type="ARBA" id="ARBA00022842"/>
    </source>
</evidence>
<dbReference type="SUPFAM" id="SSF55144">
    <property type="entry name" value="LigT-like"/>
    <property type="match status" value="1"/>
</dbReference>
<sequence length="306" mass="33364">MARRHVTVHLDGDAARAVDALRADWDPAMRRICPAHISVVYPEETVDVALLLDRLAEAARETAPFTVRLGALAADDEGRGGVFAMVEDGVPALEALRDRLLLPPQGFAGHPFHATIAHPRTSGSPAACWSHVRGGRLDVACSVHEVLWTVTDTSHREVLARFPLAGPPSRLPMAAGVLVRDGRVLLGLRRADRASYPGVWDLPGGHVEPGEAPRATARRELREELGIDAELEAPWRRLVDDEVELSLWLVRHWDGEIRNAAGHEHERLGRFTAEELRTLDLAHPSYLALLGEALEPGAGRHGSTDG</sequence>
<dbReference type="Pfam" id="PF00293">
    <property type="entry name" value="NUDIX"/>
    <property type="match status" value="1"/>
</dbReference>
<name>A0ABU8MA49_9PSEU</name>
<dbReference type="PROSITE" id="PS00893">
    <property type="entry name" value="NUDIX_BOX"/>
    <property type="match status" value="1"/>
</dbReference>
<dbReference type="InterPro" id="IPR020476">
    <property type="entry name" value="Nudix_hydrolase"/>
</dbReference>
<keyword evidence="15" id="KW-1185">Reference proteome</keyword>
<dbReference type="InterPro" id="IPR020084">
    <property type="entry name" value="NUDIX_hydrolase_CS"/>
</dbReference>
<keyword evidence="8" id="KW-0460">Magnesium</keyword>
<keyword evidence="3" id="KW-0515">Mutator protein</keyword>
<evidence type="ECO:0000256" key="5">
    <source>
        <dbReference type="ARBA" id="ARBA00022723"/>
    </source>
</evidence>
<evidence type="ECO:0000256" key="1">
    <source>
        <dbReference type="ARBA" id="ARBA00001946"/>
    </source>
</evidence>
<evidence type="ECO:0000256" key="2">
    <source>
        <dbReference type="ARBA" id="ARBA00005582"/>
    </source>
</evidence>
<keyword evidence="4" id="KW-0235">DNA replication</keyword>
<dbReference type="InterPro" id="IPR015797">
    <property type="entry name" value="NUDIX_hydrolase-like_dom_sf"/>
</dbReference>
<dbReference type="InterPro" id="IPR047127">
    <property type="entry name" value="MutT-like"/>
</dbReference>
<dbReference type="Proteomes" id="UP001369736">
    <property type="component" value="Unassembled WGS sequence"/>
</dbReference>
<gene>
    <name evidence="14" type="ORF">WCD58_23855</name>
</gene>
<evidence type="ECO:0000256" key="12">
    <source>
        <dbReference type="RuleBase" id="RU003476"/>
    </source>
</evidence>
<evidence type="ECO:0000256" key="10">
    <source>
        <dbReference type="ARBA" id="ARBA00035861"/>
    </source>
</evidence>
<dbReference type="Pfam" id="PF13563">
    <property type="entry name" value="2_5_RNA_ligase2"/>
    <property type="match status" value="1"/>
</dbReference>
<reference evidence="14 15" key="1">
    <citation type="submission" date="2024-03" db="EMBL/GenBank/DDBJ databases">
        <title>Actinomycetospora sp. OC33-EN07, a novel actinomycete isolated from wild orchid (Aerides multiflora).</title>
        <authorList>
            <person name="Suriyachadkun C."/>
        </authorList>
    </citation>
    <scope>NUCLEOTIDE SEQUENCE [LARGE SCALE GENOMIC DNA]</scope>
    <source>
        <strain evidence="14 15">OC33-EN07</strain>
    </source>
</reference>
<dbReference type="Gene3D" id="3.90.1140.10">
    <property type="entry name" value="Cyclic phosphodiesterase"/>
    <property type="match status" value="1"/>
</dbReference>
<keyword evidence="6" id="KW-0227">DNA damage</keyword>
<dbReference type="PRINTS" id="PR00502">
    <property type="entry name" value="NUDIXFAMILY"/>
</dbReference>
<dbReference type="InterPro" id="IPR009097">
    <property type="entry name" value="Cyclic_Pdiesterase"/>
</dbReference>
<dbReference type="PROSITE" id="PS51462">
    <property type="entry name" value="NUDIX"/>
    <property type="match status" value="1"/>
</dbReference>
<dbReference type="Gene3D" id="3.90.79.10">
    <property type="entry name" value="Nucleoside Triphosphate Pyrophosphohydrolase"/>
    <property type="match status" value="1"/>
</dbReference>
<dbReference type="InterPro" id="IPR000086">
    <property type="entry name" value="NUDIX_hydrolase_dom"/>
</dbReference>
<evidence type="ECO:0000256" key="11">
    <source>
        <dbReference type="ARBA" id="ARBA00038905"/>
    </source>
</evidence>
<evidence type="ECO:0000256" key="4">
    <source>
        <dbReference type="ARBA" id="ARBA00022705"/>
    </source>
</evidence>
<comment type="cofactor">
    <cofactor evidence="1">
        <name>Mg(2+)</name>
        <dbReference type="ChEBI" id="CHEBI:18420"/>
    </cofactor>
</comment>
<dbReference type="EMBL" id="JBBEGM010000011">
    <property type="protein sequence ID" value="MEJ2864212.1"/>
    <property type="molecule type" value="Genomic_DNA"/>
</dbReference>
<evidence type="ECO:0000256" key="3">
    <source>
        <dbReference type="ARBA" id="ARBA00022457"/>
    </source>
</evidence>
<evidence type="ECO:0000256" key="6">
    <source>
        <dbReference type="ARBA" id="ARBA00022763"/>
    </source>
</evidence>
<comment type="similarity">
    <text evidence="2 12">Belongs to the Nudix hydrolase family.</text>
</comment>